<evidence type="ECO:0000313" key="1">
    <source>
        <dbReference type="EMBL" id="ALI98741.1"/>
    </source>
</evidence>
<proteinExistence type="predicted"/>
<protein>
    <recommendedName>
        <fullName evidence="3">STAS/SEC14 domain-containing protein</fullName>
    </recommendedName>
</protein>
<dbReference type="EMBL" id="CP012643">
    <property type="protein sequence ID" value="ALI98741.1"/>
    <property type="molecule type" value="Genomic_DNA"/>
</dbReference>
<organism evidence="1 2">
    <name type="scientific">Rufibacter tibetensis</name>
    <dbReference type="NCBI Taxonomy" id="512763"/>
    <lineage>
        <taxon>Bacteria</taxon>
        <taxon>Pseudomonadati</taxon>
        <taxon>Bacteroidota</taxon>
        <taxon>Cytophagia</taxon>
        <taxon>Cytophagales</taxon>
        <taxon>Hymenobacteraceae</taxon>
        <taxon>Rufibacter</taxon>
    </lineage>
</organism>
<reference evidence="1 2" key="1">
    <citation type="submission" date="2015-08" db="EMBL/GenBank/DDBJ databases">
        <title>Complete genome sequence of Rufibacter tibetensis strain 1351t, a radiation-resistant bacterium from tibet plateau.</title>
        <authorList>
            <person name="Dai J."/>
        </authorList>
    </citation>
    <scope>NUCLEOTIDE SEQUENCE [LARGE SCALE GENOMIC DNA]</scope>
    <source>
        <strain evidence="1 2">1351</strain>
    </source>
</reference>
<name>A0A0P0C274_9BACT</name>
<dbReference type="KEGG" id="rti:DC20_06895"/>
<keyword evidence="2" id="KW-1185">Reference proteome</keyword>
<dbReference type="AlphaFoldDB" id="A0A0P0C274"/>
<evidence type="ECO:0000313" key="2">
    <source>
        <dbReference type="Proteomes" id="UP000061382"/>
    </source>
</evidence>
<gene>
    <name evidence="1" type="ORF">DC20_06895</name>
</gene>
<dbReference type="PATRIC" id="fig|512763.3.peg.1525"/>
<accession>A0A0P0C274</accession>
<dbReference type="Proteomes" id="UP000061382">
    <property type="component" value="Chromosome"/>
</dbReference>
<evidence type="ECO:0008006" key="3">
    <source>
        <dbReference type="Google" id="ProtNLM"/>
    </source>
</evidence>
<sequence length="124" mass="14365">MKLEYDPAKDVLMVEWPDFEEYAIPELHYTLDSIVEAVRSYDIKNLLIDARSAVIAVGQKEYDEIAGKFANNLLTTRLRKLARLITDSSIREAHVQSFKQNARFSFEVESFPTKEEALPWLERA</sequence>